<gene>
    <name evidence="10" type="ORF">SNEC2469_LOCUS5818</name>
</gene>
<evidence type="ECO:0000256" key="1">
    <source>
        <dbReference type="ARBA" id="ARBA00012190"/>
    </source>
</evidence>
<dbReference type="Proteomes" id="UP000601435">
    <property type="component" value="Unassembled WGS sequence"/>
</dbReference>
<evidence type="ECO:0000256" key="2">
    <source>
        <dbReference type="ARBA" id="ARBA00020987"/>
    </source>
</evidence>
<dbReference type="InterPro" id="IPR029063">
    <property type="entry name" value="SAM-dependent_MTases_sf"/>
</dbReference>
<keyword evidence="6" id="KW-0489">Methyltransferase</keyword>
<dbReference type="SUPFAM" id="SSF53335">
    <property type="entry name" value="S-adenosyl-L-methionine-dependent methyltransferases"/>
    <property type="match status" value="1"/>
</dbReference>
<dbReference type="EMBL" id="CAJNJA010010514">
    <property type="protein sequence ID" value="CAE7258572.1"/>
    <property type="molecule type" value="Genomic_DNA"/>
</dbReference>
<keyword evidence="7" id="KW-0175">Coiled coil</keyword>
<dbReference type="AlphaFoldDB" id="A0A812M6J4"/>
<comment type="miscellaneous">
    <text evidence="6">In contrast to other lysine histone methyltransferases, it does not contain a SET domain, suggesting the existence of another mechanism for methylation of lysine residues of histones.</text>
</comment>
<accession>A0A812M6J4</accession>
<dbReference type="InterPro" id="IPR030445">
    <property type="entry name" value="H3-K79_meTrfase"/>
</dbReference>
<dbReference type="InterPro" id="IPR025789">
    <property type="entry name" value="DOT1_dom"/>
</dbReference>
<dbReference type="Pfam" id="PF08123">
    <property type="entry name" value="DOT1"/>
    <property type="match status" value="1"/>
</dbReference>
<evidence type="ECO:0000256" key="5">
    <source>
        <dbReference type="ARBA" id="ARBA00047770"/>
    </source>
</evidence>
<dbReference type="GO" id="GO:0051726">
    <property type="term" value="P:regulation of cell cycle"/>
    <property type="evidence" value="ECO:0007669"/>
    <property type="project" value="InterPro"/>
</dbReference>
<comment type="catalytic activity">
    <reaction evidence="5 6">
        <text>L-lysyl(79)-[histone H3] + 3 S-adenosyl-L-methionine = N(6),N(6),N(6)-trimethyl-L-lysyl(79)-[histone H3] + 3 S-adenosyl-L-homocysteine + 3 H(+)</text>
        <dbReference type="Rhea" id="RHEA:60328"/>
        <dbReference type="Rhea" id="RHEA-COMP:15549"/>
        <dbReference type="Rhea" id="RHEA-COMP:15552"/>
        <dbReference type="ChEBI" id="CHEBI:15378"/>
        <dbReference type="ChEBI" id="CHEBI:29969"/>
        <dbReference type="ChEBI" id="CHEBI:57856"/>
        <dbReference type="ChEBI" id="CHEBI:59789"/>
        <dbReference type="ChEBI" id="CHEBI:61961"/>
        <dbReference type="EC" id="2.1.1.360"/>
    </reaction>
</comment>
<evidence type="ECO:0000313" key="10">
    <source>
        <dbReference type="EMBL" id="CAE7258572.1"/>
    </source>
</evidence>
<evidence type="ECO:0000259" key="9">
    <source>
        <dbReference type="PROSITE" id="PS51569"/>
    </source>
</evidence>
<comment type="caution">
    <text evidence="10">The sequence shown here is derived from an EMBL/GenBank/DDBJ whole genome shotgun (WGS) entry which is preliminary data.</text>
</comment>
<evidence type="ECO:0000313" key="11">
    <source>
        <dbReference type="Proteomes" id="UP000601435"/>
    </source>
</evidence>
<dbReference type="EC" id="2.1.1.360" evidence="1 6"/>
<dbReference type="PROSITE" id="PS51569">
    <property type="entry name" value="DOT1"/>
    <property type="match status" value="1"/>
</dbReference>
<dbReference type="GO" id="GO:0032259">
    <property type="term" value="P:methylation"/>
    <property type="evidence" value="ECO:0007669"/>
    <property type="project" value="UniProtKB-KW"/>
</dbReference>
<name>A0A812M6J4_9DINO</name>
<sequence length="558" mass="60963">MDEREKQQALELRDRNRELSSQLDRLLVDKFSEDALHDKSKIRYKEKIKAKDAKINSLETALERLREKARHIEGSMRHDAQQLAIDVAVLSTELHHAQVHGSLPEENSGLRAQLAQAIASADEMKRLQQAQNKEGIPMSGIDTGEPGVRPMPKMETGHGTSHADAIACLQKIFAKNHTGFGSDITDENIDPGNLQYGEVTYQGMQPLYSALDLRPGDVFYDLGCGVGKLVLYVALRGDAQRSVGLEVGQRRFLLAEGARCSLDEELDSLKKTGKSQPSSTEYKFMLADISRHRYLDPTVAVLTNLCMDMGVQSRTVNCLLRCPSFRRLVSITPLLHSRLKLVRSVMVSCTWAKVSAWQVYDVLPPQEPLARSFLTTPAVIKRCTSATALKRRGAPWQQALSSRVLCGLHLRSPGLNVVTGKARQKGHATSAGELGKFAAGGRKKFASDQAQHDFCEAERSAPELQLGACYGNRGGIGLSLGSLRCTAVLPCCTDSATLHHQADSRHHKIRLLLRRRSAHHLRAAHQGAGGAPGQEGRGEREADGPESADSAGAGPGSM</sequence>
<reference evidence="10" key="1">
    <citation type="submission" date="2021-02" db="EMBL/GenBank/DDBJ databases">
        <authorList>
            <person name="Dougan E. K."/>
            <person name="Rhodes N."/>
            <person name="Thang M."/>
            <person name="Chan C."/>
        </authorList>
    </citation>
    <scope>NUCLEOTIDE SEQUENCE</scope>
</reference>
<evidence type="ECO:0000256" key="4">
    <source>
        <dbReference type="ARBA" id="ARBA00029821"/>
    </source>
</evidence>
<keyword evidence="6" id="KW-0539">Nucleus</keyword>
<dbReference type="GO" id="GO:0140956">
    <property type="term" value="F:histone H3K79 trimethyltransferase activity"/>
    <property type="evidence" value="ECO:0007669"/>
    <property type="project" value="UniProtKB-EC"/>
</dbReference>
<comment type="subcellular location">
    <subcellularLocation>
        <location evidence="6">Nucleus</location>
    </subcellularLocation>
</comment>
<feature type="domain" description="DOT1" evidence="9">
    <location>
        <begin position="51"/>
        <end position="393"/>
    </location>
</feature>
<protein>
    <recommendedName>
        <fullName evidence="2 6">Histone-lysine N-methyltransferase, H3 lysine-79 specific</fullName>
        <ecNumber evidence="1 6">2.1.1.360</ecNumber>
    </recommendedName>
    <alternativeName>
        <fullName evidence="4 6">Histone H3-K79 methyltransferase</fullName>
    </alternativeName>
</protein>
<keyword evidence="11" id="KW-1185">Reference proteome</keyword>
<dbReference type="OrthoDB" id="443402at2759"/>
<feature type="coiled-coil region" evidence="7">
    <location>
        <begin position="9"/>
        <end position="75"/>
    </location>
</feature>
<feature type="region of interest" description="Disordered" evidence="8">
    <location>
        <begin position="520"/>
        <end position="558"/>
    </location>
</feature>
<keyword evidence="6" id="KW-0808">Transferase</keyword>
<evidence type="ECO:0000256" key="3">
    <source>
        <dbReference type="ARBA" id="ARBA00022853"/>
    </source>
</evidence>
<keyword evidence="6" id="KW-0949">S-adenosyl-L-methionine</keyword>
<evidence type="ECO:0000256" key="6">
    <source>
        <dbReference type="RuleBase" id="RU271113"/>
    </source>
</evidence>
<organism evidence="10 11">
    <name type="scientific">Symbiodinium necroappetens</name>
    <dbReference type="NCBI Taxonomy" id="1628268"/>
    <lineage>
        <taxon>Eukaryota</taxon>
        <taxon>Sar</taxon>
        <taxon>Alveolata</taxon>
        <taxon>Dinophyceae</taxon>
        <taxon>Suessiales</taxon>
        <taxon>Symbiodiniaceae</taxon>
        <taxon>Symbiodinium</taxon>
    </lineage>
</organism>
<dbReference type="Gene3D" id="3.40.50.150">
    <property type="entry name" value="Vaccinia Virus protein VP39"/>
    <property type="match status" value="1"/>
</dbReference>
<evidence type="ECO:0000256" key="8">
    <source>
        <dbReference type="SAM" id="MobiDB-lite"/>
    </source>
</evidence>
<dbReference type="GO" id="GO:0005634">
    <property type="term" value="C:nucleus"/>
    <property type="evidence" value="ECO:0007669"/>
    <property type="project" value="UniProtKB-SubCell"/>
</dbReference>
<comment type="similarity">
    <text evidence="6">Belongs to the class I-like SAM-binding methyltransferase superfamily. DOT1 family.</text>
</comment>
<comment type="function">
    <text evidence="6">Histone methyltransferase that specifically trimethylates histone H3 to form H3K79me3. This methylation is required for telomere silencing and for the pachytene checkpoint during the meiotic cell cycle by allowing the recruitment of RAD9 to double strand breaks. Nucleosomes are preferred as substrate compared to free histone.</text>
</comment>
<proteinExistence type="inferred from homology"/>
<keyword evidence="3 6" id="KW-0156">Chromatin regulator</keyword>
<dbReference type="PANTHER" id="PTHR21451">
    <property type="entry name" value="HISTONE H3 METHYLTRANSFERASE"/>
    <property type="match status" value="1"/>
</dbReference>
<evidence type="ECO:0000256" key="7">
    <source>
        <dbReference type="SAM" id="Coils"/>
    </source>
</evidence>